<evidence type="ECO:0000313" key="2">
    <source>
        <dbReference type="Proteomes" id="UP000600918"/>
    </source>
</evidence>
<sequence>MASVTNRERLRCYAREQTDHTARLYSPLEGDPKWKEGHLSRICPSQKQPRRIRDCEGLVMSHNNRRCDDIATSVARQLGFIYHRIALSTLIGYSQEQTVSLLVRHPYTKYSNVVDMSRTGGLRITTVPGKDPLTHPIHHINAVHTPRHDTSRNTRPLPRTHYNHPTVINWVINPSDVITRADDCEEKSTTREVNIEPIMEDQIDTDLKGEEKLSPLKTLDDNRVLVEHNIRQLGCMSKSILMRIEFLNDKLIFYRLYLLTYYERQQLENIIADLKISDVVKDCDSPFGNSDLSKESSPGKQVFERLKKLLAKNRSCAFTTPK</sequence>
<evidence type="ECO:0000313" key="1">
    <source>
        <dbReference type="EMBL" id="KAF7438906.1"/>
    </source>
</evidence>
<protein>
    <submittedName>
        <fullName evidence="1">Uncharacterized protein</fullName>
    </submittedName>
</protein>
<reference evidence="1" key="1">
    <citation type="journal article" date="2020" name="G3 (Bethesda)">
        <title>High-Quality Assemblies for Three Invasive Social Wasps from the &lt;i&gt;Vespula&lt;/i&gt; Genus.</title>
        <authorList>
            <person name="Harrop T.W.R."/>
            <person name="Guhlin J."/>
            <person name="McLaughlin G.M."/>
            <person name="Permina E."/>
            <person name="Stockwell P."/>
            <person name="Gilligan J."/>
            <person name="Le Lec M.F."/>
            <person name="Gruber M.A.M."/>
            <person name="Quinn O."/>
            <person name="Lovegrove M."/>
            <person name="Duncan E.J."/>
            <person name="Remnant E.J."/>
            <person name="Van Eeckhoven J."/>
            <person name="Graham B."/>
            <person name="Knapp R.A."/>
            <person name="Langford K.W."/>
            <person name="Kronenberg Z."/>
            <person name="Press M.O."/>
            <person name="Eacker S.M."/>
            <person name="Wilson-Rankin E.E."/>
            <person name="Purcell J."/>
            <person name="Lester P.J."/>
            <person name="Dearden P.K."/>
        </authorList>
    </citation>
    <scope>NUCLEOTIDE SEQUENCE</scope>
    <source>
        <strain evidence="1">Volc-1</strain>
    </source>
</reference>
<comment type="caution">
    <text evidence="1">The sequence shown here is derived from an EMBL/GenBank/DDBJ whole genome shotgun (WGS) entry which is preliminary data.</text>
</comment>
<name>A0A834UGN3_VESPE</name>
<gene>
    <name evidence="1" type="ORF">H0235_001297</name>
</gene>
<dbReference type="EMBL" id="JACSDY010000001">
    <property type="protein sequence ID" value="KAF7438906.1"/>
    <property type="molecule type" value="Genomic_DNA"/>
</dbReference>
<organism evidence="1 2">
    <name type="scientific">Vespula pensylvanica</name>
    <name type="common">Western yellow jacket</name>
    <name type="synonym">Wasp</name>
    <dbReference type="NCBI Taxonomy" id="30213"/>
    <lineage>
        <taxon>Eukaryota</taxon>
        <taxon>Metazoa</taxon>
        <taxon>Ecdysozoa</taxon>
        <taxon>Arthropoda</taxon>
        <taxon>Hexapoda</taxon>
        <taxon>Insecta</taxon>
        <taxon>Pterygota</taxon>
        <taxon>Neoptera</taxon>
        <taxon>Endopterygota</taxon>
        <taxon>Hymenoptera</taxon>
        <taxon>Apocrita</taxon>
        <taxon>Aculeata</taxon>
        <taxon>Vespoidea</taxon>
        <taxon>Vespidae</taxon>
        <taxon>Vespinae</taxon>
        <taxon>Vespula</taxon>
    </lineage>
</organism>
<dbReference type="AlphaFoldDB" id="A0A834UGN3"/>
<dbReference type="Proteomes" id="UP000600918">
    <property type="component" value="Unassembled WGS sequence"/>
</dbReference>
<accession>A0A834UGN3</accession>
<keyword evidence="2" id="KW-1185">Reference proteome</keyword>
<proteinExistence type="predicted"/>